<accession>A0A6I5A4B6</accession>
<comment type="caution">
    <text evidence="1">The sequence shown here is derived from an EMBL/GenBank/DDBJ whole genome shotgun (WGS) entry which is preliminary data.</text>
</comment>
<gene>
    <name evidence="1" type="ORF">GLW05_16375</name>
</gene>
<proteinExistence type="predicted"/>
<evidence type="ECO:0000313" key="1">
    <source>
        <dbReference type="EMBL" id="MYL35156.1"/>
    </source>
</evidence>
<dbReference type="AlphaFoldDB" id="A0A6I5A4B6"/>
<sequence length="49" mass="5885">MRRSKRSIQQLIQTNKEEMLLNKKAIEEIEDKVDKKLLSRNKSKKDDNL</sequence>
<dbReference type="InterPro" id="IPR025004">
    <property type="entry name" value="SenN/SenS"/>
</dbReference>
<dbReference type="OrthoDB" id="9912308at2"/>
<dbReference type="EMBL" id="WMEQ01000014">
    <property type="protein sequence ID" value="MYL35156.1"/>
    <property type="molecule type" value="Genomic_DNA"/>
</dbReference>
<name>A0A6I5A4B6_9BACI</name>
<evidence type="ECO:0000313" key="2">
    <source>
        <dbReference type="Proteomes" id="UP000468638"/>
    </source>
</evidence>
<organism evidence="1 2">
    <name type="scientific">Pontibacillus yanchengensis</name>
    <dbReference type="NCBI Taxonomy" id="462910"/>
    <lineage>
        <taxon>Bacteria</taxon>
        <taxon>Bacillati</taxon>
        <taxon>Bacillota</taxon>
        <taxon>Bacilli</taxon>
        <taxon>Bacillales</taxon>
        <taxon>Bacillaceae</taxon>
        <taxon>Pontibacillus</taxon>
    </lineage>
</organism>
<dbReference type="Proteomes" id="UP000468638">
    <property type="component" value="Unassembled WGS sequence"/>
</dbReference>
<dbReference type="Pfam" id="PF13040">
    <property type="entry name" value="Fur_reg_FbpB"/>
    <property type="match status" value="1"/>
</dbReference>
<protein>
    <submittedName>
        <fullName evidence="1">FbpB family small basic protein</fullName>
    </submittedName>
</protein>
<dbReference type="RefSeq" id="WP_160847242.1">
    <property type="nucleotide sequence ID" value="NZ_WMEQ01000014.1"/>
</dbReference>
<reference evidence="1 2" key="1">
    <citation type="submission" date="2019-11" db="EMBL/GenBank/DDBJ databases">
        <title>Genome sequences of 17 halophilic strains isolated from different environments.</title>
        <authorList>
            <person name="Furrow R.E."/>
        </authorList>
    </citation>
    <scope>NUCLEOTIDE SEQUENCE [LARGE SCALE GENOMIC DNA]</scope>
    <source>
        <strain evidence="1 2">22514_16_FS</strain>
    </source>
</reference>